<dbReference type="SUPFAM" id="SSF48695">
    <property type="entry name" value="Multiheme cytochromes"/>
    <property type="match status" value="1"/>
</dbReference>
<proteinExistence type="predicted"/>
<accession>A0A3A8JW70</accession>
<evidence type="ECO:0000313" key="2">
    <source>
        <dbReference type="EMBL" id="RKG99138.1"/>
    </source>
</evidence>
<evidence type="ECO:0008006" key="4">
    <source>
        <dbReference type="Google" id="ProtNLM"/>
    </source>
</evidence>
<feature type="chain" id="PRO_5017181765" description="Carboxypeptidase regulatory-like domain-containing protein" evidence="1">
    <location>
        <begin position="22"/>
        <end position="169"/>
    </location>
</feature>
<dbReference type="EMBL" id="RAWE01000121">
    <property type="protein sequence ID" value="RKG99138.1"/>
    <property type="molecule type" value="Genomic_DNA"/>
</dbReference>
<dbReference type="AlphaFoldDB" id="A0A3A8JW70"/>
<keyword evidence="1" id="KW-0732">Signal</keyword>
<reference evidence="3" key="1">
    <citation type="submission" date="2018-09" db="EMBL/GenBank/DDBJ databases">
        <authorList>
            <person name="Livingstone P.G."/>
            <person name="Whitworth D.E."/>
        </authorList>
    </citation>
    <scope>NUCLEOTIDE SEQUENCE [LARGE SCALE GENOMIC DNA]</scope>
    <source>
        <strain evidence="3">CA043D</strain>
    </source>
</reference>
<dbReference type="OrthoDB" id="5504670at2"/>
<evidence type="ECO:0000313" key="3">
    <source>
        <dbReference type="Proteomes" id="UP000268313"/>
    </source>
</evidence>
<keyword evidence="3" id="KW-1185">Reference proteome</keyword>
<organism evidence="2 3">
    <name type="scientific">Corallococcus carmarthensis</name>
    <dbReference type="NCBI Taxonomy" id="2316728"/>
    <lineage>
        <taxon>Bacteria</taxon>
        <taxon>Pseudomonadati</taxon>
        <taxon>Myxococcota</taxon>
        <taxon>Myxococcia</taxon>
        <taxon>Myxococcales</taxon>
        <taxon>Cystobacterineae</taxon>
        <taxon>Myxococcaceae</taxon>
        <taxon>Corallococcus</taxon>
    </lineage>
</organism>
<protein>
    <recommendedName>
        <fullName evidence="4">Carboxypeptidase regulatory-like domain-containing protein</fullName>
    </recommendedName>
</protein>
<dbReference type="PROSITE" id="PS51257">
    <property type="entry name" value="PROKAR_LIPOPROTEIN"/>
    <property type="match status" value="1"/>
</dbReference>
<dbReference type="RefSeq" id="WP_120605518.1">
    <property type="nucleotide sequence ID" value="NZ_RAWE01000121.1"/>
</dbReference>
<sequence>MSQRIPPLLMLCLAFSGLVTGCGGGSLEAVSTSECSTGMKWTGGDSGNALMHPGGNCIQCHTDRGEGPKFVVAGTVQATAHEADDCAGLEGAQVVITDAKQKAYTLTANASGNFFLEAGDAKDFAFPYTARVTHGGTQWAMSSSQGTGACGSCHTVAGANGAPGRISPP</sequence>
<comment type="caution">
    <text evidence="2">The sequence shown here is derived from an EMBL/GenBank/DDBJ whole genome shotgun (WGS) entry which is preliminary data.</text>
</comment>
<gene>
    <name evidence="2" type="ORF">D7X32_27370</name>
</gene>
<dbReference type="Proteomes" id="UP000268313">
    <property type="component" value="Unassembled WGS sequence"/>
</dbReference>
<dbReference type="InterPro" id="IPR036280">
    <property type="entry name" value="Multihaem_cyt_sf"/>
</dbReference>
<feature type="signal peptide" evidence="1">
    <location>
        <begin position="1"/>
        <end position="21"/>
    </location>
</feature>
<evidence type="ECO:0000256" key="1">
    <source>
        <dbReference type="SAM" id="SignalP"/>
    </source>
</evidence>
<name>A0A3A8JW70_9BACT</name>